<reference evidence="1 2" key="2">
    <citation type="submission" date="2018-11" db="EMBL/GenBank/DDBJ databases">
        <authorList>
            <consortium name="Pathogen Informatics"/>
        </authorList>
    </citation>
    <scope>NUCLEOTIDE SEQUENCE [LARGE SCALE GENOMIC DNA]</scope>
</reference>
<protein>
    <submittedName>
        <fullName evidence="3">Uma2 domain-containing protein</fullName>
    </submittedName>
</protein>
<gene>
    <name evidence="1" type="ORF">GPUH_LOCUS3908</name>
</gene>
<dbReference type="AlphaFoldDB" id="A0A183D5B5"/>
<dbReference type="EMBL" id="UYRT01007016">
    <property type="protein sequence ID" value="VDK41477.1"/>
    <property type="molecule type" value="Genomic_DNA"/>
</dbReference>
<evidence type="ECO:0000313" key="2">
    <source>
        <dbReference type="Proteomes" id="UP000271098"/>
    </source>
</evidence>
<sequence>MHREFDKGDTFALELSCRLPSGQLLEKIPNWKIFRQDVVPVIVHVNLARFCNGDADAED</sequence>
<dbReference type="WBParaSite" id="GPUH_0000391301-mRNA-1">
    <property type="protein sequence ID" value="GPUH_0000391301-mRNA-1"/>
    <property type="gene ID" value="GPUH_0000391301"/>
</dbReference>
<evidence type="ECO:0000313" key="1">
    <source>
        <dbReference type="EMBL" id="VDK41477.1"/>
    </source>
</evidence>
<name>A0A183D5B5_9BILA</name>
<evidence type="ECO:0000313" key="3">
    <source>
        <dbReference type="WBParaSite" id="GPUH_0000391301-mRNA-1"/>
    </source>
</evidence>
<dbReference type="Proteomes" id="UP000271098">
    <property type="component" value="Unassembled WGS sequence"/>
</dbReference>
<reference evidence="3" key="1">
    <citation type="submission" date="2016-06" db="UniProtKB">
        <authorList>
            <consortium name="WormBaseParasite"/>
        </authorList>
    </citation>
    <scope>IDENTIFICATION</scope>
</reference>
<organism evidence="3">
    <name type="scientific">Gongylonema pulchrum</name>
    <dbReference type="NCBI Taxonomy" id="637853"/>
    <lineage>
        <taxon>Eukaryota</taxon>
        <taxon>Metazoa</taxon>
        <taxon>Ecdysozoa</taxon>
        <taxon>Nematoda</taxon>
        <taxon>Chromadorea</taxon>
        <taxon>Rhabditida</taxon>
        <taxon>Spirurina</taxon>
        <taxon>Spiruromorpha</taxon>
        <taxon>Spiruroidea</taxon>
        <taxon>Gongylonematidae</taxon>
        <taxon>Gongylonema</taxon>
    </lineage>
</organism>
<keyword evidence="2" id="KW-1185">Reference proteome</keyword>
<accession>A0A183D5B5</accession>
<proteinExistence type="predicted"/>